<dbReference type="OrthoDB" id="194443at2759"/>
<sequence>MEMTKGKLRTLSKSWEIQSISEMIVEKTKKPTYTDPYLLRRRFRKFYHDEEATDLTVVVGRTKTHFNLHKTIVCSCSGFFNGASQDHWSQTRLTGVWLKHIEVVVFEIIALWIYGHGYMFPGAPLGRRLVKDTYIAADYLLMPELKAHIIWAAKGFWTKEMLKTGGEIRYDNDPYDLFRTLCAYSHTRSRHSSEFEGLRSCAVVIIRGFGSHRVGVPKFKNVEDDKDDDSDGDDDDDHTRGVAKMFELLIEAYDDLIRAAICTDCYPQWEIHAQSRYRCSSVKCRSAKELLALTPDKNPFNSRLD</sequence>
<dbReference type="Proteomes" id="UP000008784">
    <property type="component" value="Unassembled WGS sequence"/>
</dbReference>
<dbReference type="Gene3D" id="3.30.710.10">
    <property type="entry name" value="Potassium Channel Kv1.1, Chain A"/>
    <property type="match status" value="1"/>
</dbReference>
<accession>G1XPX4</accession>
<reference evidence="2 3" key="1">
    <citation type="journal article" date="2011" name="PLoS Pathog.">
        <title>Genomic and proteomic analyses of the fungus Arthrobotrys oligospora provide insights into nematode-trap formation.</title>
        <authorList>
            <person name="Yang J."/>
            <person name="Wang L."/>
            <person name="Ji X."/>
            <person name="Feng Y."/>
            <person name="Li X."/>
            <person name="Zou C."/>
            <person name="Xu J."/>
            <person name="Ren Y."/>
            <person name="Mi Q."/>
            <person name="Wu J."/>
            <person name="Liu S."/>
            <person name="Liu Y."/>
            <person name="Huang X."/>
            <person name="Wang H."/>
            <person name="Niu X."/>
            <person name="Li J."/>
            <person name="Liang L."/>
            <person name="Luo Y."/>
            <person name="Ji K."/>
            <person name="Zhou W."/>
            <person name="Yu Z."/>
            <person name="Li G."/>
            <person name="Liu Y."/>
            <person name="Li L."/>
            <person name="Qiao M."/>
            <person name="Feng L."/>
            <person name="Zhang K.-Q."/>
        </authorList>
    </citation>
    <scope>NUCLEOTIDE SEQUENCE [LARGE SCALE GENOMIC DNA]</scope>
    <source>
        <strain evidence="3">ATCC 24927 / CBS 115.81 / DSM 1491</strain>
    </source>
</reference>
<dbReference type="RefSeq" id="XP_011126536.1">
    <property type="nucleotide sequence ID" value="XM_011128234.1"/>
</dbReference>
<dbReference type="InterPro" id="IPR000210">
    <property type="entry name" value="BTB/POZ_dom"/>
</dbReference>
<name>G1XPX4_ARTOA</name>
<dbReference type="EMBL" id="ADOT01000267">
    <property type="protein sequence ID" value="EGX44817.1"/>
    <property type="molecule type" value="Genomic_DNA"/>
</dbReference>
<dbReference type="GeneID" id="22897533"/>
<proteinExistence type="predicted"/>
<evidence type="ECO:0000259" key="1">
    <source>
        <dbReference type="PROSITE" id="PS50097"/>
    </source>
</evidence>
<dbReference type="AlphaFoldDB" id="G1XPX4"/>
<evidence type="ECO:0000313" key="2">
    <source>
        <dbReference type="EMBL" id="EGX44817.1"/>
    </source>
</evidence>
<dbReference type="Pfam" id="PF00651">
    <property type="entry name" value="BTB"/>
    <property type="match status" value="1"/>
</dbReference>
<protein>
    <recommendedName>
        <fullName evidence="1">BTB domain-containing protein</fullName>
    </recommendedName>
</protein>
<feature type="domain" description="BTB" evidence="1">
    <location>
        <begin position="53"/>
        <end position="122"/>
    </location>
</feature>
<dbReference type="CDD" id="cd18186">
    <property type="entry name" value="BTB_POZ_ZBTB_KLHL-like"/>
    <property type="match status" value="1"/>
</dbReference>
<dbReference type="PROSITE" id="PS50097">
    <property type="entry name" value="BTB"/>
    <property type="match status" value="1"/>
</dbReference>
<dbReference type="SUPFAM" id="SSF54695">
    <property type="entry name" value="POZ domain"/>
    <property type="match status" value="1"/>
</dbReference>
<dbReference type="HOGENOM" id="CLU_912077_0_0_1"/>
<gene>
    <name evidence="2" type="ORF">AOL_s00176g99</name>
</gene>
<organism evidence="2 3">
    <name type="scientific">Arthrobotrys oligospora (strain ATCC 24927 / CBS 115.81 / DSM 1491)</name>
    <name type="common">Nematode-trapping fungus</name>
    <name type="synonym">Didymozoophaga oligospora</name>
    <dbReference type="NCBI Taxonomy" id="756982"/>
    <lineage>
        <taxon>Eukaryota</taxon>
        <taxon>Fungi</taxon>
        <taxon>Dikarya</taxon>
        <taxon>Ascomycota</taxon>
        <taxon>Pezizomycotina</taxon>
        <taxon>Orbiliomycetes</taxon>
        <taxon>Orbiliales</taxon>
        <taxon>Orbiliaceae</taxon>
        <taxon>Orbilia</taxon>
        <taxon>Orbilia oligospora</taxon>
    </lineage>
</organism>
<evidence type="ECO:0000313" key="3">
    <source>
        <dbReference type="Proteomes" id="UP000008784"/>
    </source>
</evidence>
<dbReference type="InParanoid" id="G1XPX4"/>
<dbReference type="InterPro" id="IPR011333">
    <property type="entry name" value="SKP1/BTB/POZ_sf"/>
</dbReference>
<keyword evidence="3" id="KW-1185">Reference proteome</keyword>
<comment type="caution">
    <text evidence="2">The sequence shown here is derived from an EMBL/GenBank/DDBJ whole genome shotgun (WGS) entry which is preliminary data.</text>
</comment>